<name>A0A0B7HGV7_9FLAO</name>
<dbReference type="GeneID" id="69581196"/>
<proteinExistence type="predicted"/>
<dbReference type="Proteomes" id="UP000044026">
    <property type="component" value="Unassembled WGS sequence"/>
</dbReference>
<dbReference type="RefSeq" id="WP_013996832.1">
    <property type="nucleotide sequence ID" value="NZ_CP022382.1"/>
</dbReference>
<accession>A0A0B7HGV7</accession>
<sequence>MKLQQLFFVLSMLLIIGCGKREHQMLPKDTQVALGRLIDSGDPSYDGCGWLIDIEGNVFSVDHLEEEFKQNGLQVKVYYQNTKYHYLCGRGAKPYSVIKIVKVEKR</sequence>
<evidence type="ECO:0000313" key="1">
    <source>
        <dbReference type="EMBL" id="ATA94520.1"/>
    </source>
</evidence>
<dbReference type="Proteomes" id="UP000243753">
    <property type="component" value="Chromosome"/>
</dbReference>
<reference evidence="2 3" key="1">
    <citation type="submission" date="2015-01" db="EMBL/GenBank/DDBJ databases">
        <authorList>
            <person name="Xiang T."/>
            <person name="Song Y."/>
            <person name="Huang L."/>
            <person name="Wang B."/>
            <person name="Wu P."/>
        </authorList>
    </citation>
    <scope>NUCLEOTIDE SEQUENCE [LARGE SCALE GENOMIC DNA]</scope>
    <source>
        <strain evidence="2 3">Cc12</strain>
    </source>
</reference>
<reference evidence="4" key="3">
    <citation type="submission" date="2017-06" db="EMBL/GenBank/DDBJ databases">
        <title>Capnocytophaga spp. assemblies.</title>
        <authorList>
            <person name="Gulvik C.A."/>
        </authorList>
    </citation>
    <scope>NUCLEOTIDE SEQUENCE [LARGE SCALE GENOMIC DNA]</scope>
    <source>
        <strain evidence="4">H3936</strain>
    </source>
</reference>
<dbReference type="EMBL" id="CDOE01000064">
    <property type="protein sequence ID" value="CEN36768.1"/>
    <property type="molecule type" value="Genomic_DNA"/>
</dbReference>
<reference evidence="1" key="2">
    <citation type="journal article" date="2017" name="Genome Announc.">
        <title>Twelve Complete Reference Genomes of Clinical Isolates in the Capnocytophaga Genus.</title>
        <authorList>
            <person name="Villarma A."/>
            <person name="Gulvik C.A."/>
            <person name="Rowe L.A."/>
            <person name="Sheth M."/>
            <person name="Juieng P."/>
            <person name="Nicholson A.C."/>
            <person name="Loparev V.N."/>
            <person name="McQuiston J.R."/>
        </authorList>
    </citation>
    <scope>NUCLEOTIDE SEQUENCE</scope>
    <source>
        <strain evidence="1">H3936</strain>
    </source>
</reference>
<dbReference type="PROSITE" id="PS51257">
    <property type="entry name" value="PROKAR_LIPOPROTEIN"/>
    <property type="match status" value="1"/>
</dbReference>
<gene>
    <name evidence="2" type="ORF">CCAN12_670055</name>
    <name evidence="1" type="ORF">CGC54_09320</name>
</gene>
<evidence type="ECO:0000313" key="2">
    <source>
        <dbReference type="EMBL" id="CEN36768.1"/>
    </source>
</evidence>
<keyword evidence="2" id="KW-0449">Lipoprotein</keyword>
<evidence type="ECO:0000313" key="3">
    <source>
        <dbReference type="Proteomes" id="UP000044026"/>
    </source>
</evidence>
<dbReference type="EMBL" id="CP022389">
    <property type="protein sequence ID" value="ATA94520.1"/>
    <property type="molecule type" value="Genomic_DNA"/>
</dbReference>
<organism evidence="2 3">
    <name type="scientific">Capnocytophaga canimorsus</name>
    <dbReference type="NCBI Taxonomy" id="28188"/>
    <lineage>
        <taxon>Bacteria</taxon>
        <taxon>Pseudomonadati</taxon>
        <taxon>Bacteroidota</taxon>
        <taxon>Flavobacteriia</taxon>
        <taxon>Flavobacteriales</taxon>
        <taxon>Flavobacteriaceae</taxon>
        <taxon>Capnocytophaga</taxon>
    </lineage>
</organism>
<evidence type="ECO:0000313" key="4">
    <source>
        <dbReference type="Proteomes" id="UP000243753"/>
    </source>
</evidence>
<dbReference type="AlphaFoldDB" id="A0A0B7HGV7"/>
<protein>
    <submittedName>
        <fullName evidence="2">Putative Lipoprotein</fullName>
    </submittedName>
</protein>